<evidence type="ECO:0000313" key="3">
    <source>
        <dbReference type="Proteomes" id="UP000254866"/>
    </source>
</evidence>
<organism evidence="2 3">
    <name type="scientific">Venustampulla echinocandica</name>
    <dbReference type="NCBI Taxonomy" id="2656787"/>
    <lineage>
        <taxon>Eukaryota</taxon>
        <taxon>Fungi</taxon>
        <taxon>Dikarya</taxon>
        <taxon>Ascomycota</taxon>
        <taxon>Pezizomycotina</taxon>
        <taxon>Leotiomycetes</taxon>
        <taxon>Helotiales</taxon>
        <taxon>Pleuroascaceae</taxon>
        <taxon>Venustampulla</taxon>
    </lineage>
</organism>
<keyword evidence="3" id="KW-1185">Reference proteome</keyword>
<proteinExistence type="predicted"/>
<comment type="caution">
    <text evidence="2">The sequence shown here is derived from an EMBL/GenBank/DDBJ whole genome shotgun (WGS) entry which is preliminary data.</text>
</comment>
<sequence>MWSVGRATASAASMSNELTVAAANFNLDFTLMKVEAPPEYQRLGAALSTSRRERAEVGSAHTTARKLGALFEQILPATPRLFQAYGQRASDTANSPTSNPLQGLSSGPFADHLGIDGTNIWAAATSGKRAIAVHLLACMLARILQGPEAISTWVELVERRKQQIKTEFEQNSISDMPSIMAAQQDISREHLALWDASARAWLQTCDNVHKNQQTQLRLIVNNVNYPINNHKDTYQSVIEAWVDSMTSVEGLISGVPQRVQNGAVLLALSSWHLYPDMVVLGSSIQPGNSIHSGRSSRHETSQDALQISQKDPLIEIGGILTIGLHVNQDSDSGVFWSLPLAHMRYYGTTPVASRALAFDTSRVTVDQFYQVILGCLSAHWRAQPQVVAESIITLHGAVHSDIKAEEPPFGHTYDCLEPNCWFMNLVEAAKQFTSYRGHEKQILAKLAAFGARRAQALLCRFPKNSLPAFGLTDFPLLFSLLRNDEQRIKILRQYAKRYGLKHNDIIIRYRPVTSFYNKGTLDSMFAKKSPDYFEYASAISYCRKSLKRDHTGSQCENYKHRRWIAGYPLTRQEKYSPNPLEVGFCACRCRFARKPCENDFDCPCCLDRNHPCSRKYPLSSDEDKTKAKIELDKSVKDRGQLATEKEVEYRKRAETKQEEEERKLDAERKGILADLLDIRRAFFESIGEIPFQVEKEDIQEKMSLQVGQEGGAKESTEKSAPSYHSPFDPVRLQWREFGSESILVAKPDAKISKPNASNSVGLNSDYDIDAWDKEKFTYFEFLLGDENTAALFIRRDVNVERHAPSHQATLSDVTQALSENSILSVELDKHLAQWGAPPPSPEHPDGAIKRSLKAMSAVKELYSNLAEATVALEVINYPLYDTQWALTWSKSQDMDLSTAFSCIMLFESGRFDIQPKRLARVMAMAVGNSIYIGGVLVNDPTNIKAQKQIKRVVGNLGRAGMVLLIAPNEPKVKPLEYDRWNLVNHADFDGEMHDSFQNTTLHLSFTEFQMPLDVIGAQGIRDTEVSMLESVVSVHNRGEWIGDLNVLSLLPDESDNGRVLSHISYQCSHSPQERAFRKSGVMSPIISLDSWNEFLDRPIGNETTIFRGHGNWVARLAAAAISVQMGLPTFTLSDDVCWKCCEDILAKQWAGKSMLIG</sequence>
<reference evidence="2 3" key="1">
    <citation type="journal article" date="2018" name="IMA Fungus">
        <title>IMA Genome-F 9: Draft genome sequence of Annulohypoxylon stygium, Aspergillus mulundensis, Berkeleyomyces basicola (syn. Thielaviopsis basicola), Ceratocystis smalleyi, two Cercospora beticola strains, Coleophoma cylindrospora, Fusarium fracticaudum, Phialophora cf. hyalina, and Morchella septimelata.</title>
        <authorList>
            <person name="Wingfield B.D."/>
            <person name="Bills G.F."/>
            <person name="Dong Y."/>
            <person name="Huang W."/>
            <person name="Nel W.J."/>
            <person name="Swalarsk-Parry B.S."/>
            <person name="Vaghefi N."/>
            <person name="Wilken P.M."/>
            <person name="An Z."/>
            <person name="de Beer Z.W."/>
            <person name="De Vos L."/>
            <person name="Chen L."/>
            <person name="Duong T.A."/>
            <person name="Gao Y."/>
            <person name="Hammerbacher A."/>
            <person name="Kikkert J.R."/>
            <person name="Li Y."/>
            <person name="Li H."/>
            <person name="Li K."/>
            <person name="Li Q."/>
            <person name="Liu X."/>
            <person name="Ma X."/>
            <person name="Naidoo K."/>
            <person name="Pethybridge S.J."/>
            <person name="Sun J."/>
            <person name="Steenkamp E.T."/>
            <person name="van der Nest M.A."/>
            <person name="van Wyk S."/>
            <person name="Wingfield M.J."/>
            <person name="Xiong C."/>
            <person name="Yue Q."/>
            <person name="Zhang X."/>
        </authorList>
    </citation>
    <scope>NUCLEOTIDE SEQUENCE [LARGE SCALE GENOMIC DNA]</scope>
    <source>
        <strain evidence="2 3">BP 5553</strain>
    </source>
</reference>
<dbReference type="GeneID" id="43601939"/>
<dbReference type="EMBL" id="NPIC01000010">
    <property type="protein sequence ID" value="RDL32634.1"/>
    <property type="molecule type" value="Genomic_DNA"/>
</dbReference>
<accession>A0A370TDV3</accession>
<dbReference type="Proteomes" id="UP000254866">
    <property type="component" value="Unassembled WGS sequence"/>
</dbReference>
<dbReference type="OrthoDB" id="5354164at2759"/>
<evidence type="ECO:0000256" key="1">
    <source>
        <dbReference type="SAM" id="MobiDB-lite"/>
    </source>
</evidence>
<dbReference type="AlphaFoldDB" id="A0A370TDV3"/>
<protein>
    <submittedName>
        <fullName evidence="2">Uncharacterized protein</fullName>
    </submittedName>
</protein>
<dbReference type="RefSeq" id="XP_031866356.1">
    <property type="nucleotide sequence ID" value="XM_032017713.1"/>
</dbReference>
<gene>
    <name evidence="2" type="ORF">BP5553_09090</name>
</gene>
<evidence type="ECO:0000313" key="2">
    <source>
        <dbReference type="EMBL" id="RDL32634.1"/>
    </source>
</evidence>
<name>A0A370TDV3_9HELO</name>
<feature type="region of interest" description="Disordered" evidence="1">
    <location>
        <begin position="706"/>
        <end position="725"/>
    </location>
</feature>